<evidence type="ECO:0000313" key="2">
    <source>
        <dbReference type="Proteomes" id="UP001163336"/>
    </source>
</evidence>
<keyword evidence="2" id="KW-1185">Reference proteome</keyword>
<reference evidence="1" key="1">
    <citation type="submission" date="2022-11" db="EMBL/GenBank/DDBJ databases">
        <title>Isolation and characterization of PLA-degrading bacterium Massilia sp. from Antarctic soil.</title>
        <authorList>
            <person name="Sato K."/>
            <person name="Gomez-Fuentes C."/>
            <person name="Ahmad S.A."/>
            <person name="Zulkharnain A."/>
        </authorList>
    </citation>
    <scope>NUCLEOTIDE SEQUENCE</scope>
    <source>
        <strain evidence="1">N-3</strain>
    </source>
</reference>
<protein>
    <submittedName>
        <fullName evidence="1">Uncharacterized protein</fullName>
    </submittedName>
</protein>
<proteinExistence type="predicted"/>
<dbReference type="EMBL" id="AP026966">
    <property type="protein sequence ID" value="BDT60175.1"/>
    <property type="molecule type" value="Genomic_DNA"/>
</dbReference>
<dbReference type="Proteomes" id="UP001163336">
    <property type="component" value="Chromosome"/>
</dbReference>
<accession>A0ABN6TD61</accession>
<name>A0ABN6TD61_9BURK</name>
<organism evidence="1 2">
    <name type="scientific">Massilia varians</name>
    <dbReference type="NCBI Taxonomy" id="457921"/>
    <lineage>
        <taxon>Bacteria</taxon>
        <taxon>Pseudomonadati</taxon>
        <taxon>Pseudomonadota</taxon>
        <taxon>Betaproteobacteria</taxon>
        <taxon>Burkholderiales</taxon>
        <taxon>Oxalobacteraceae</taxon>
        <taxon>Telluria group</taxon>
        <taxon>Massilia</taxon>
    </lineage>
</organism>
<evidence type="ECO:0000313" key="1">
    <source>
        <dbReference type="EMBL" id="BDT60175.1"/>
    </source>
</evidence>
<sequence>MRGNYGIEEWNAGAWVVGLTSMSESPTGEQNLYYLMRVFQAYESHADLVTGLTSLNLGDAIAAKDSRSHDLGDVMMPLKSGLCGADRFIPALYYPPMLGHAHRQPKHLDYWHKDIDYVGRANRPPLLVGDPGLSFVWTRPVVRRRNPQAIRDYENWTLGRLLAELTEVLI</sequence>
<gene>
    <name evidence="1" type="ORF">MasN3_36690</name>
</gene>